<sequence length="34" mass="3930">MSRTDEIFEDTMRMYGSSSETSMRSVSVTKYGEM</sequence>
<protein>
    <submittedName>
        <fullName evidence="1">Unannotated protein</fullName>
    </submittedName>
</protein>
<evidence type="ECO:0000313" key="1">
    <source>
        <dbReference type="EMBL" id="CAB4696234.1"/>
    </source>
</evidence>
<proteinExistence type="predicted"/>
<dbReference type="EMBL" id="CAEZXM010000176">
    <property type="protein sequence ID" value="CAB4696234.1"/>
    <property type="molecule type" value="Genomic_DNA"/>
</dbReference>
<name>A0A6J6PIY5_9ZZZZ</name>
<accession>A0A6J6PIY5</accession>
<reference evidence="1" key="1">
    <citation type="submission" date="2020-05" db="EMBL/GenBank/DDBJ databases">
        <authorList>
            <person name="Chiriac C."/>
            <person name="Salcher M."/>
            <person name="Ghai R."/>
            <person name="Kavagutti S V."/>
        </authorList>
    </citation>
    <scope>NUCLEOTIDE SEQUENCE</scope>
</reference>
<dbReference type="AlphaFoldDB" id="A0A6J6PIY5"/>
<gene>
    <name evidence="1" type="ORF">UFOPK2366_01018</name>
</gene>
<organism evidence="1">
    <name type="scientific">freshwater metagenome</name>
    <dbReference type="NCBI Taxonomy" id="449393"/>
    <lineage>
        <taxon>unclassified sequences</taxon>
        <taxon>metagenomes</taxon>
        <taxon>ecological metagenomes</taxon>
    </lineage>
</organism>